<sequence>MSQHAGGAGIGGLGDLVQVTAAQEQAKRDQAKNKPNFAVHDKKLKFAKNSLFCLDESSSFRWSVVWLIAHPVFELVILLLIIANSIVLAMTNYSEVTANGQLDTSDPFNRAVDESELVFTTLFAIEMVLKIIAMGFVLERGAYLRDPWNVLDFIVVMAGLLGLIPGLPNVSALRAIRVLRPLRSLTIVPGMRLLVMSLLRSIPALLEVLLLLLFAFAIFGILGLQLWAGLFHARCRLTEAPVRMVGAPQGFPSECLLPIEQCSALFMSNASGAAALAAAKASLEAGADGAAAAYLASAVRTDAALGMRVAAEFNSTGLVACLPGQPVESGEWSVREDSPWFTPQPCFWPVDAEDERICTLGGLGEHTCGAGRFCGSNYDSVQNPRFVNELLTRWDNRVAGLNWGLTSFDHILVAVLSIFQSITMEGWTTIMYMVMDSYNGVVGGVYFVVLILFGSFFLLNLLLAVIWEQFSESQKQEEEDKARLLQEKEDRDIEDLRNAGMRRDSGHGHSHGDPTARSSGADAKTVPSGHPAHGDGAGLGGGGGGRESNDDSASGVRMGDIGGCGDATEGRRMGNPRPSGSDPKVPDPNHRRPAGSSKVAPMPMAPAPAPAAVSATGARAGGVAEQLPVDGAVGGQRSAQPLRQPHSVVSPGTSLGTDGFASDVLAGGASPAMAGHRGGPAVVPVRRGSAPEGGRAAAGSGWDQAGEPKASPDASEADAEEERRRRRRGPRLSANATMIVSDEIAPEDRERAMRARELEAQVARHEITVDEAQSELRRMNSATRIRRMPAWQRFFHDLAVAPMVNFLVMVAIIVNTSVLAADHHPMEPDVAAALEVVNFVLTVLFTLEMIVKVVGLGPRRYVRDPFNAFDALIVITTLVEVVVIPPSFLTATTEDIAAGGGGISALRTFRLFRVFALAKQWTSLRVLLHTILRTLKDVAYFAVLLLLFMFIFSLIGMQFFANQLCFDPVTGLKAEQFQGTGHCPEPFERPRAHFDDLLWAFVTVFQVLTGEDWNSVMYLCWLAVGWPATLYFIALVIIGNFMILNLFLAILLGNFEGMEELVAQPDEDRNASVSDVGSGSNAGIGRVFFRLRNALTASKTSVRVGVTDSQNLDGAEGASGAALKQPPIMLESSTGRSQARLHVREIPSASQAGAVAPASGGDAPGASPWQAAKSALSPPVTAADSQGPARGRRESEASLEGGPDGAAAGPRDRAASRHVQFGPGGKSGDAGAGPPRLGRSKTDGQQPDASAGRGSRDGVDGSRGEGASLQKMSTSAMLARSGSVGGSDPSVVRRLREKKRLFGNALFFLPPTNPWRQQLGKLVQSDRFENIILVLIVVSSIALALDTPLADPTSDFSVWLRILDIVFTALFTLEMVLKILAFGFALHKNAYLRDPWNIIDFCIVIVSLVSIAAVDNPALKSLRTLRTLRALRPLRMVSRNKGMRLVVNALFSSMPAILNVLFVCLLFFLIFGIIGVSYFKGAFGQCGGDVYDAAPPSIQSLVFQPIKWPSISNATRNDVLAIAGTSGAEALQAFSAAKGDLTSEEVCAALGMDWSLVVPSNFDNIWFATGTLVEMATTEGWMDVLHAGVDSRGLGMQPRRDANPGWAAFFVAFMVVGNFFVLNLFVGVVIDNFNRMKVKLGVEAGQSIFATPEQREWQKTRKYALLIRPFKKEVGPTNPCRRATLALVRDPRFEWFIVGCILLNTGAMAATFFGQPTAYSTAMEIINYVFAGIFTIEAILKISAMGCKYFRGSEDSAWNIFDFVIVLGTNIGIILQLALGLNVGSVATVVRTFRVGRIFRLVQRAKKIQFYFSTLIQTLPSLGNIGGLLFLLFFIYAVMGVQLFAEVRQGDSLDQHANFQSFGRALLTLMRASTGEAWNYIMYEAAATTPGCRVLSDVPYSEKRHLCGFNPDPRTCVPLDGCGNSAAYVYFYSFTVIVTFVFLNLFIAVVLEAFSDTSEEEAMKLKKADFATLADAWLSFDPGATCLMPASKLPSLMRKLRPPLGFEMAVRNSDARLRRAIRGLAIQIHRPAGQEAEAASSPMNRSEGGSERILMVHFADVAQSLSQRVFDEAARTEGKEGFVPPPRTKQDERELLRAFGRASFGHATAFDFESYAAAEAIERLFKAYKFRKKIDSRIEPDPAVPPVAGGSVNDDITGRSNAASFHGQRGAPQGAARKSPRAPLASDSNTGAATQVGISRAVAAGARATSRRGVAAPHVARPSATGSAGGSLSDRPAGQGPAANSGHARDGQLSGRGGSGHSAATGPAAGVSSAATAATEDDDGARRARMAGPPTRLAGGDDHDVGVDDAAGAPMP</sequence>
<dbReference type="EMBL" id="VLTO01000023">
    <property type="protein sequence ID" value="KAA0174382.1"/>
    <property type="molecule type" value="Genomic_DNA"/>
</dbReference>
<feature type="coiled-coil region" evidence="14">
    <location>
        <begin position="755"/>
        <end position="782"/>
    </location>
</feature>
<feature type="transmembrane region" description="Helical" evidence="16">
    <location>
        <begin position="830"/>
        <end position="854"/>
    </location>
</feature>
<evidence type="ECO:0000256" key="5">
    <source>
        <dbReference type="ARBA" id="ARBA00022737"/>
    </source>
</evidence>
<feature type="domain" description="Voltage-dependent L-type calcium channel IQ-associated" evidence="18">
    <location>
        <begin position="1975"/>
        <end position="2017"/>
    </location>
</feature>
<keyword evidence="6" id="KW-0106">Calcium</keyword>
<feature type="compositionally biased region" description="Low complexity" evidence="15">
    <location>
        <begin position="1152"/>
        <end position="1168"/>
    </location>
</feature>
<evidence type="ECO:0000256" key="4">
    <source>
        <dbReference type="ARBA" id="ARBA00022692"/>
    </source>
</evidence>
<feature type="transmembrane region" description="Helical" evidence="16">
    <location>
        <begin position="1929"/>
        <end position="1954"/>
    </location>
</feature>
<evidence type="ECO:0000313" key="19">
    <source>
        <dbReference type="EMBL" id="KAA0174382.1"/>
    </source>
</evidence>
<evidence type="ECO:0000256" key="10">
    <source>
        <dbReference type="ARBA" id="ARBA00023180"/>
    </source>
</evidence>
<evidence type="ECO:0000256" key="13">
    <source>
        <dbReference type="ARBA" id="ARBA00067459"/>
    </source>
</evidence>
<keyword evidence="2" id="KW-0813">Transport</keyword>
<dbReference type="Pfam" id="PF00520">
    <property type="entry name" value="Ion_trans"/>
    <property type="match status" value="4"/>
</dbReference>
<evidence type="ECO:0000256" key="12">
    <source>
        <dbReference type="ARBA" id="ARBA00061395"/>
    </source>
</evidence>
<keyword evidence="5" id="KW-0677">Repeat</keyword>
<comment type="subcellular location">
    <subcellularLocation>
        <location evidence="1">Cell membrane</location>
        <topology evidence="1">Multi-pass membrane protein</topology>
    </subcellularLocation>
</comment>
<keyword evidence="10" id="KW-0325">Glycoprotein</keyword>
<feature type="region of interest" description="Disordered" evidence="15">
    <location>
        <begin position="2138"/>
        <end position="2192"/>
    </location>
</feature>
<evidence type="ECO:0000256" key="14">
    <source>
        <dbReference type="SAM" id="Coils"/>
    </source>
</evidence>
<feature type="region of interest" description="Disordered" evidence="15">
    <location>
        <begin position="2206"/>
        <end position="2316"/>
    </location>
</feature>
<evidence type="ECO:0000256" key="15">
    <source>
        <dbReference type="SAM" id="MobiDB-lite"/>
    </source>
</evidence>
<evidence type="ECO:0000256" key="6">
    <source>
        <dbReference type="ARBA" id="ARBA00022837"/>
    </source>
</evidence>
<feature type="transmembrane region" description="Helical" evidence="16">
    <location>
        <begin position="1725"/>
        <end position="1744"/>
    </location>
</feature>
<name>A0A5A8E9J1_CAFRO</name>
<keyword evidence="11" id="KW-0407">Ion channel</keyword>
<feature type="compositionally biased region" description="Low complexity" evidence="15">
    <location>
        <begin position="610"/>
        <end position="624"/>
    </location>
</feature>
<keyword evidence="8" id="KW-0406">Ion transport</keyword>
<keyword evidence="4 16" id="KW-0812">Transmembrane</keyword>
<evidence type="ECO:0000256" key="11">
    <source>
        <dbReference type="ARBA" id="ARBA00023303"/>
    </source>
</evidence>
<dbReference type="GO" id="GO:0005248">
    <property type="term" value="F:voltage-gated sodium channel activity"/>
    <property type="evidence" value="ECO:0007669"/>
    <property type="project" value="TreeGrafter"/>
</dbReference>
<dbReference type="InterPro" id="IPR005821">
    <property type="entry name" value="Ion_trans_dom"/>
</dbReference>
<feature type="transmembrane region" description="Helical" evidence="16">
    <location>
        <begin position="64"/>
        <end position="83"/>
    </location>
</feature>
<dbReference type="Gene3D" id="1.10.238.10">
    <property type="entry name" value="EF-hand"/>
    <property type="match status" value="1"/>
</dbReference>
<feature type="domain" description="Ion transport" evidence="17">
    <location>
        <begin position="802"/>
        <end position="1060"/>
    </location>
</feature>
<feature type="region of interest" description="Disordered" evidence="15">
    <location>
        <begin position="671"/>
        <end position="733"/>
    </location>
</feature>
<feature type="transmembrane region" description="Helical" evidence="16">
    <location>
        <begin position="1328"/>
        <end position="1345"/>
    </location>
</feature>
<dbReference type="InterPro" id="IPR031649">
    <property type="entry name" value="GPHH_dom"/>
</dbReference>
<feature type="compositionally biased region" description="Basic and acidic residues" evidence="15">
    <location>
        <begin position="499"/>
        <end position="514"/>
    </location>
</feature>
<gene>
    <name evidence="19" type="ORF">FNF27_04175</name>
</gene>
<evidence type="ECO:0000313" key="20">
    <source>
        <dbReference type="Proteomes" id="UP000322899"/>
    </source>
</evidence>
<feature type="transmembrane region" description="Helical" evidence="16">
    <location>
        <begin position="150"/>
        <end position="170"/>
    </location>
</feature>
<dbReference type="Pfam" id="PF16905">
    <property type="entry name" value="GPHH"/>
    <property type="match status" value="1"/>
</dbReference>
<dbReference type="FunFam" id="1.10.287.70:FF:000093">
    <property type="entry name" value="Calcium channel subunit Cch1"/>
    <property type="match status" value="1"/>
</dbReference>
<protein>
    <recommendedName>
        <fullName evidence="13">Calcium-channel protein CCH1</fullName>
    </recommendedName>
</protein>
<accession>A0A5A8E9J1</accession>
<evidence type="ECO:0000256" key="8">
    <source>
        <dbReference type="ARBA" id="ARBA00023065"/>
    </source>
</evidence>
<comment type="similarity">
    <text evidence="12">Belongs to the calcium channel alpha-1 subunit (TC 1.A.1.11) family.</text>
</comment>
<feature type="transmembrane region" description="Helical" evidence="16">
    <location>
        <begin position="896"/>
        <end position="918"/>
    </location>
</feature>
<feature type="region of interest" description="Disordered" evidence="15">
    <location>
        <begin position="499"/>
        <end position="651"/>
    </location>
</feature>
<feature type="transmembrane region" description="Helical" evidence="16">
    <location>
        <begin position="1695"/>
        <end position="1713"/>
    </location>
</feature>
<feature type="transmembrane region" description="Helical" evidence="16">
    <location>
        <begin position="866"/>
        <end position="884"/>
    </location>
</feature>
<dbReference type="Proteomes" id="UP000322899">
    <property type="component" value="Unassembled WGS sequence"/>
</dbReference>
<feature type="compositionally biased region" description="Basic and acidic residues" evidence="15">
    <location>
        <begin position="1254"/>
        <end position="1263"/>
    </location>
</feature>
<dbReference type="Gene3D" id="1.20.120.350">
    <property type="entry name" value="Voltage-gated potassium channels. Chain C"/>
    <property type="match status" value="4"/>
</dbReference>
<keyword evidence="9 16" id="KW-0472">Membrane</keyword>
<feature type="transmembrane region" description="Helical" evidence="16">
    <location>
        <begin position="1365"/>
        <end position="1386"/>
    </location>
</feature>
<organism evidence="19 20">
    <name type="scientific">Cafeteria roenbergensis</name>
    <name type="common">Marine flagellate</name>
    <dbReference type="NCBI Taxonomy" id="33653"/>
    <lineage>
        <taxon>Eukaryota</taxon>
        <taxon>Sar</taxon>
        <taxon>Stramenopiles</taxon>
        <taxon>Bigyra</taxon>
        <taxon>Opalozoa</taxon>
        <taxon>Bicosoecida</taxon>
        <taxon>Cafeteriaceae</taxon>
        <taxon>Cafeteria</taxon>
    </lineage>
</organism>
<evidence type="ECO:0000256" key="1">
    <source>
        <dbReference type="ARBA" id="ARBA00004651"/>
    </source>
</evidence>
<feature type="transmembrane region" description="Helical" evidence="16">
    <location>
        <begin position="938"/>
        <end position="961"/>
    </location>
</feature>
<feature type="transmembrane region" description="Helical" evidence="16">
    <location>
        <begin position="411"/>
        <end position="433"/>
    </location>
</feature>
<keyword evidence="7 16" id="KW-1133">Transmembrane helix</keyword>
<feature type="domain" description="Ion transport" evidence="17">
    <location>
        <begin position="70"/>
        <end position="477"/>
    </location>
</feature>
<keyword evidence="3" id="KW-1003">Cell membrane</keyword>
<evidence type="ECO:0000256" key="2">
    <source>
        <dbReference type="ARBA" id="ARBA00022448"/>
    </source>
</evidence>
<dbReference type="FunFam" id="1.20.120.350:FF:000095">
    <property type="entry name" value="Voltage-gated Ca2+ channel, alpha subunit"/>
    <property type="match status" value="2"/>
</dbReference>
<evidence type="ECO:0000256" key="7">
    <source>
        <dbReference type="ARBA" id="ARBA00022989"/>
    </source>
</evidence>
<dbReference type="PANTHER" id="PTHR10037">
    <property type="entry name" value="VOLTAGE-GATED CATION CHANNEL CALCIUM AND SODIUM"/>
    <property type="match status" value="1"/>
</dbReference>
<evidence type="ECO:0000256" key="16">
    <source>
        <dbReference type="SAM" id="Phobius"/>
    </source>
</evidence>
<feature type="transmembrane region" description="Helical" evidence="16">
    <location>
        <begin position="208"/>
        <end position="228"/>
    </location>
</feature>
<feature type="domain" description="Ion transport" evidence="17">
    <location>
        <begin position="1692"/>
        <end position="1960"/>
    </location>
</feature>
<feature type="transmembrane region" description="Helical" evidence="16">
    <location>
        <begin position="1456"/>
        <end position="1479"/>
    </location>
</feature>
<keyword evidence="14" id="KW-0175">Coiled coil</keyword>
<feature type="transmembrane region" description="Helical" evidence="16">
    <location>
        <begin position="1810"/>
        <end position="1839"/>
    </location>
</feature>
<reference evidence="19 20" key="1">
    <citation type="submission" date="2019-07" db="EMBL/GenBank/DDBJ databases">
        <title>Genomes of Cafeteria roenbergensis.</title>
        <authorList>
            <person name="Fischer M.G."/>
            <person name="Hackl T."/>
            <person name="Roman M."/>
        </authorList>
    </citation>
    <scope>NUCLEOTIDE SEQUENCE [LARGE SCALE GENOMIC DNA]</scope>
    <source>
        <strain evidence="19 20">E4-10P</strain>
    </source>
</reference>
<evidence type="ECO:0000256" key="9">
    <source>
        <dbReference type="ARBA" id="ARBA00023136"/>
    </source>
</evidence>
<dbReference type="InterPro" id="IPR027359">
    <property type="entry name" value="Volt_channel_dom_sf"/>
</dbReference>
<evidence type="ECO:0000259" key="18">
    <source>
        <dbReference type="Pfam" id="PF16905"/>
    </source>
</evidence>
<proteinExistence type="inferred from homology"/>
<dbReference type="PANTHER" id="PTHR10037:SF62">
    <property type="entry name" value="SODIUM CHANNEL PROTEIN 60E"/>
    <property type="match status" value="1"/>
</dbReference>
<feature type="transmembrane region" description="Helical" evidence="16">
    <location>
        <begin position="1028"/>
        <end position="1052"/>
    </location>
</feature>
<comment type="caution">
    <text evidence="19">The sequence shown here is derived from an EMBL/GenBank/DDBJ whole genome shotgun (WGS) entry which is preliminary data.</text>
</comment>
<feature type="compositionally biased region" description="Low complexity" evidence="15">
    <location>
        <begin position="2262"/>
        <end position="2278"/>
    </location>
</feature>
<feature type="region of interest" description="Disordered" evidence="15">
    <location>
        <begin position="1116"/>
        <end position="1290"/>
    </location>
</feature>
<dbReference type="Gene3D" id="1.10.287.70">
    <property type="match status" value="4"/>
</dbReference>
<feature type="transmembrane region" description="Helical" evidence="16">
    <location>
        <begin position="1606"/>
        <end position="1630"/>
    </location>
</feature>
<feature type="transmembrane region" description="Helical" evidence="16">
    <location>
        <begin position="794"/>
        <end position="818"/>
    </location>
</feature>
<feature type="compositionally biased region" description="Gly residues" evidence="15">
    <location>
        <begin position="1222"/>
        <end position="1231"/>
    </location>
</feature>
<feature type="transmembrane region" description="Helical" evidence="16">
    <location>
        <begin position="1764"/>
        <end position="1790"/>
    </location>
</feature>
<feature type="transmembrane region" description="Helical" evidence="16">
    <location>
        <begin position="445"/>
        <end position="467"/>
    </location>
</feature>
<dbReference type="SUPFAM" id="SSF81324">
    <property type="entry name" value="Voltage-gated potassium channels"/>
    <property type="match status" value="4"/>
</dbReference>
<dbReference type="InterPro" id="IPR043203">
    <property type="entry name" value="VGCC_Ca_Na"/>
</dbReference>
<dbReference type="OrthoDB" id="431720at2759"/>
<feature type="transmembrane region" description="Helical" evidence="16">
    <location>
        <begin position="182"/>
        <end position="202"/>
    </location>
</feature>
<feature type="domain" description="Ion transport" evidence="17">
    <location>
        <begin position="1328"/>
        <end position="1639"/>
    </location>
</feature>
<dbReference type="GO" id="GO:0022843">
    <property type="term" value="F:voltage-gated monoatomic cation channel activity"/>
    <property type="evidence" value="ECO:0007669"/>
    <property type="project" value="UniProtKB-ARBA"/>
</dbReference>
<feature type="compositionally biased region" description="Low complexity" evidence="15">
    <location>
        <begin position="1280"/>
        <end position="1290"/>
    </location>
</feature>
<evidence type="ECO:0000259" key="17">
    <source>
        <dbReference type="Pfam" id="PF00520"/>
    </source>
</evidence>
<evidence type="ECO:0000256" key="3">
    <source>
        <dbReference type="ARBA" id="ARBA00022475"/>
    </source>
</evidence>
<dbReference type="GO" id="GO:0001518">
    <property type="term" value="C:voltage-gated sodium channel complex"/>
    <property type="evidence" value="ECO:0007669"/>
    <property type="project" value="TreeGrafter"/>
</dbReference>
<feature type="transmembrane region" description="Helical" evidence="16">
    <location>
        <begin position="117"/>
        <end position="138"/>
    </location>
</feature>
<feature type="compositionally biased region" description="Gly residues" evidence="15">
    <location>
        <begin position="535"/>
        <end position="546"/>
    </location>
</feature>